<proteinExistence type="predicted"/>
<organism evidence="1 2">
    <name type="scientific">Panagrolaimus sp. JU765</name>
    <dbReference type="NCBI Taxonomy" id="591449"/>
    <lineage>
        <taxon>Eukaryota</taxon>
        <taxon>Metazoa</taxon>
        <taxon>Ecdysozoa</taxon>
        <taxon>Nematoda</taxon>
        <taxon>Chromadorea</taxon>
        <taxon>Rhabditida</taxon>
        <taxon>Tylenchina</taxon>
        <taxon>Panagrolaimomorpha</taxon>
        <taxon>Panagrolaimoidea</taxon>
        <taxon>Panagrolaimidae</taxon>
        <taxon>Panagrolaimus</taxon>
    </lineage>
</organism>
<dbReference type="Proteomes" id="UP000887576">
    <property type="component" value="Unplaced"/>
</dbReference>
<accession>A0AC34PXU3</accession>
<protein>
    <submittedName>
        <fullName evidence="2">Beta-1,4-galactosyltransferase</fullName>
    </submittedName>
</protein>
<evidence type="ECO:0000313" key="1">
    <source>
        <dbReference type="Proteomes" id="UP000887576"/>
    </source>
</evidence>
<sequence>MMLPVRTLHQGGLHLKAPTEDEIMKLNPAIEAGGTWRPKECIRLKKVAIIIPYRDRIDHLLKLLKTLFPMLQRQMLDFRIIVAEQYGNDLFNKGRIMNAAFTYAETLNVDCVIFHDVDMFPQDDRITYECPNKPRHIGAYVNTHQYQLWYHELVGGVFAITMKDYRKVNGYSNVYWGWGGEDDDMAKRIISQKLEIERLTEDYAKYTMLDHEKRKRVSSKLVLKLVKEAESRWKTDGINEASLWTINRIDVRPLYYHLSIDVGKPPPEWKPNLLQKIWNYFFDP</sequence>
<name>A0AC34PXU3_9BILA</name>
<dbReference type="WBParaSite" id="JU765_v2.g10999.t1">
    <property type="protein sequence ID" value="JU765_v2.g10999.t1"/>
    <property type="gene ID" value="JU765_v2.g10999"/>
</dbReference>
<evidence type="ECO:0000313" key="2">
    <source>
        <dbReference type="WBParaSite" id="JU765_v2.g10999.t1"/>
    </source>
</evidence>
<reference evidence="2" key="1">
    <citation type="submission" date="2022-11" db="UniProtKB">
        <authorList>
            <consortium name="WormBaseParasite"/>
        </authorList>
    </citation>
    <scope>IDENTIFICATION</scope>
</reference>